<keyword evidence="3 11" id="KW-0347">Helicase</keyword>
<dbReference type="InterPro" id="IPR044742">
    <property type="entry name" value="DEAD/DEAH_RhlB"/>
</dbReference>
<dbReference type="GO" id="GO:0005829">
    <property type="term" value="C:cytosol"/>
    <property type="evidence" value="ECO:0007669"/>
    <property type="project" value="TreeGrafter"/>
</dbReference>
<keyword evidence="1" id="KW-0547">Nucleotide-binding</keyword>
<dbReference type="PANTHER" id="PTHR47959:SF13">
    <property type="entry name" value="ATP-DEPENDENT RNA HELICASE RHLE"/>
    <property type="match status" value="1"/>
</dbReference>
<sequence>MNSFDSFGLAPSIVEVLKAEGYSKPTPIQEQTFPLSLEGHDILGIAQTGTGKTLGFAAPIITKLLKENVRPEKRSCRALVLAPTRELAAQIADSFKTYAGKSSLSVVVAFGGVKINPQRTALARGVDILVATPGRLEDLIAQKFLTLDHVSHLVLDEADQMLDLGFIHSLRRIAKLVPPQRQTMLFSATMPKTIRDLAGGFLTDPKEVSVAPQSSTAEKVEQSAYFVKRGDKPRFVADILRRKEVGQVIVFTRTKHGADKLVRHLAKEDIDAAALHGNKTQGQRQRALGAFREKKLNVLVATDIAARGIDISGLGHVINFELPNVPEQYVHRIGRTGRADRDGNAISLVSGDEKSYLRGIEKLIRQDIPVLPVGEGYEDDLEDLPPPKQGGGGQRQNPRRQGGRGKPQGQAQKQGQKPARGGRGRRPRKKATAKA</sequence>
<gene>
    <name evidence="11" type="ORF">HK107_00120</name>
</gene>
<evidence type="ECO:0000256" key="2">
    <source>
        <dbReference type="ARBA" id="ARBA00022801"/>
    </source>
</evidence>
<evidence type="ECO:0000256" key="7">
    <source>
        <dbReference type="SAM" id="MobiDB-lite"/>
    </source>
</evidence>
<evidence type="ECO:0000313" key="12">
    <source>
        <dbReference type="Proteomes" id="UP000536835"/>
    </source>
</evidence>
<evidence type="ECO:0000256" key="3">
    <source>
        <dbReference type="ARBA" id="ARBA00022806"/>
    </source>
</evidence>
<reference evidence="11 12" key="1">
    <citation type="submission" date="2020-05" db="EMBL/GenBank/DDBJ databases">
        <title>Parvularcula mediterraneae sp. nov., isolated from polypropylene straw from shallow seawater of the seashore of Laganas in Zakynthos island, Greece.</title>
        <authorList>
            <person name="Szabo I."/>
            <person name="Al-Omari J."/>
            <person name="Rado J."/>
            <person name="Szerdahelyi G.S."/>
        </authorList>
    </citation>
    <scope>NUCLEOTIDE SEQUENCE [LARGE SCALE GENOMIC DNA]</scope>
    <source>
        <strain evidence="11 12">ZS-1/3</strain>
    </source>
</reference>
<dbReference type="GO" id="GO:0003724">
    <property type="term" value="F:RNA helicase activity"/>
    <property type="evidence" value="ECO:0007669"/>
    <property type="project" value="InterPro"/>
</dbReference>
<dbReference type="InterPro" id="IPR014014">
    <property type="entry name" value="RNA_helicase_DEAD_Q_motif"/>
</dbReference>
<evidence type="ECO:0000256" key="4">
    <source>
        <dbReference type="ARBA" id="ARBA00022840"/>
    </source>
</evidence>
<dbReference type="InterPro" id="IPR011545">
    <property type="entry name" value="DEAD/DEAH_box_helicase_dom"/>
</dbReference>
<dbReference type="InterPro" id="IPR001650">
    <property type="entry name" value="Helicase_C-like"/>
</dbReference>
<feature type="region of interest" description="Disordered" evidence="7">
    <location>
        <begin position="374"/>
        <end position="435"/>
    </location>
</feature>
<dbReference type="CDD" id="cd00268">
    <property type="entry name" value="DEADc"/>
    <property type="match status" value="1"/>
</dbReference>
<dbReference type="PROSITE" id="PS51194">
    <property type="entry name" value="HELICASE_CTER"/>
    <property type="match status" value="1"/>
</dbReference>
<dbReference type="Pfam" id="PF00271">
    <property type="entry name" value="Helicase_C"/>
    <property type="match status" value="1"/>
</dbReference>
<dbReference type="InterPro" id="IPR014001">
    <property type="entry name" value="Helicase_ATP-bd"/>
</dbReference>
<comment type="similarity">
    <text evidence="5">Belongs to the DEAD box helicase family.</text>
</comment>
<keyword evidence="2" id="KW-0378">Hydrolase</keyword>
<feature type="domain" description="Helicase ATP-binding" evidence="8">
    <location>
        <begin position="33"/>
        <end position="208"/>
    </location>
</feature>
<dbReference type="Proteomes" id="UP000536835">
    <property type="component" value="Unassembled WGS sequence"/>
</dbReference>
<evidence type="ECO:0000256" key="1">
    <source>
        <dbReference type="ARBA" id="ARBA00022741"/>
    </source>
</evidence>
<dbReference type="GO" id="GO:0016787">
    <property type="term" value="F:hydrolase activity"/>
    <property type="evidence" value="ECO:0007669"/>
    <property type="project" value="UniProtKB-KW"/>
</dbReference>
<organism evidence="11 12">
    <name type="scientific">Parvularcula mediterranea</name>
    <dbReference type="NCBI Taxonomy" id="2732508"/>
    <lineage>
        <taxon>Bacteria</taxon>
        <taxon>Pseudomonadati</taxon>
        <taxon>Pseudomonadota</taxon>
        <taxon>Alphaproteobacteria</taxon>
        <taxon>Parvularculales</taxon>
        <taxon>Parvularculaceae</taxon>
        <taxon>Parvularcula</taxon>
    </lineage>
</organism>
<proteinExistence type="inferred from homology"/>
<dbReference type="CDD" id="cd18787">
    <property type="entry name" value="SF2_C_DEAD"/>
    <property type="match status" value="1"/>
</dbReference>
<dbReference type="PANTHER" id="PTHR47959">
    <property type="entry name" value="ATP-DEPENDENT RNA HELICASE RHLE-RELATED"/>
    <property type="match status" value="1"/>
</dbReference>
<dbReference type="InterPro" id="IPR027417">
    <property type="entry name" value="P-loop_NTPase"/>
</dbReference>
<dbReference type="RefSeq" id="WP_173195593.1">
    <property type="nucleotide sequence ID" value="NZ_JABFCX010000001.1"/>
</dbReference>
<evidence type="ECO:0000313" key="11">
    <source>
        <dbReference type="EMBL" id="NNU14725.1"/>
    </source>
</evidence>
<dbReference type="Pfam" id="PF00270">
    <property type="entry name" value="DEAD"/>
    <property type="match status" value="1"/>
</dbReference>
<comment type="caution">
    <text evidence="11">The sequence shown here is derived from an EMBL/GenBank/DDBJ whole genome shotgun (WGS) entry which is preliminary data.</text>
</comment>
<dbReference type="Gene3D" id="3.40.50.300">
    <property type="entry name" value="P-loop containing nucleotide triphosphate hydrolases"/>
    <property type="match status" value="2"/>
</dbReference>
<evidence type="ECO:0000259" key="8">
    <source>
        <dbReference type="PROSITE" id="PS51192"/>
    </source>
</evidence>
<dbReference type="InterPro" id="IPR050079">
    <property type="entry name" value="DEAD_box_RNA_helicase"/>
</dbReference>
<keyword evidence="12" id="KW-1185">Reference proteome</keyword>
<name>A0A7Y3RII5_9PROT</name>
<feature type="domain" description="DEAD-box RNA helicase Q" evidence="10">
    <location>
        <begin position="2"/>
        <end position="30"/>
    </location>
</feature>
<dbReference type="AlphaFoldDB" id="A0A7Y3RII5"/>
<dbReference type="GO" id="GO:0005524">
    <property type="term" value="F:ATP binding"/>
    <property type="evidence" value="ECO:0007669"/>
    <property type="project" value="UniProtKB-KW"/>
</dbReference>
<protein>
    <submittedName>
        <fullName evidence="11">DEAD/DEAH box helicase</fullName>
    </submittedName>
</protein>
<evidence type="ECO:0000259" key="10">
    <source>
        <dbReference type="PROSITE" id="PS51195"/>
    </source>
</evidence>
<dbReference type="PROSITE" id="PS51192">
    <property type="entry name" value="HELICASE_ATP_BIND_1"/>
    <property type="match status" value="1"/>
</dbReference>
<evidence type="ECO:0000259" key="9">
    <source>
        <dbReference type="PROSITE" id="PS51194"/>
    </source>
</evidence>
<dbReference type="GO" id="GO:0003676">
    <property type="term" value="F:nucleic acid binding"/>
    <property type="evidence" value="ECO:0007669"/>
    <property type="project" value="InterPro"/>
</dbReference>
<evidence type="ECO:0000256" key="6">
    <source>
        <dbReference type="PROSITE-ProRule" id="PRU00552"/>
    </source>
</evidence>
<dbReference type="EMBL" id="JABFCX010000001">
    <property type="protein sequence ID" value="NNU14725.1"/>
    <property type="molecule type" value="Genomic_DNA"/>
</dbReference>
<feature type="domain" description="Helicase C-terminal" evidence="9">
    <location>
        <begin position="219"/>
        <end position="385"/>
    </location>
</feature>
<dbReference type="PROSITE" id="PS51195">
    <property type="entry name" value="Q_MOTIF"/>
    <property type="match status" value="1"/>
</dbReference>
<keyword evidence="4" id="KW-0067">ATP-binding</keyword>
<feature type="short sequence motif" description="Q motif" evidence="6">
    <location>
        <begin position="2"/>
        <end position="30"/>
    </location>
</feature>
<dbReference type="SMART" id="SM00490">
    <property type="entry name" value="HELICc"/>
    <property type="match status" value="1"/>
</dbReference>
<dbReference type="SMART" id="SM00487">
    <property type="entry name" value="DEXDc"/>
    <property type="match status" value="1"/>
</dbReference>
<feature type="compositionally biased region" description="Basic residues" evidence="7">
    <location>
        <begin position="420"/>
        <end position="435"/>
    </location>
</feature>
<dbReference type="SUPFAM" id="SSF52540">
    <property type="entry name" value="P-loop containing nucleoside triphosphate hydrolases"/>
    <property type="match status" value="1"/>
</dbReference>
<accession>A0A7Y3RII5</accession>
<evidence type="ECO:0000256" key="5">
    <source>
        <dbReference type="ARBA" id="ARBA00038437"/>
    </source>
</evidence>
<feature type="compositionally biased region" description="Low complexity" evidence="7">
    <location>
        <begin position="407"/>
        <end position="419"/>
    </location>
</feature>